<feature type="transmembrane region" description="Helical" evidence="1">
    <location>
        <begin position="253"/>
        <end position="271"/>
    </location>
</feature>
<dbReference type="Proteomes" id="UP000226525">
    <property type="component" value="Unassembled WGS sequence"/>
</dbReference>
<organism evidence="2 3">
    <name type="scientific">SAR324 cluster bacterium</name>
    <dbReference type="NCBI Taxonomy" id="2024889"/>
    <lineage>
        <taxon>Bacteria</taxon>
        <taxon>Deltaproteobacteria</taxon>
        <taxon>SAR324 cluster</taxon>
    </lineage>
</organism>
<feature type="transmembrane region" description="Helical" evidence="1">
    <location>
        <begin position="116"/>
        <end position="135"/>
    </location>
</feature>
<feature type="transmembrane region" description="Helical" evidence="1">
    <location>
        <begin position="225"/>
        <end position="247"/>
    </location>
</feature>
<evidence type="ECO:0000313" key="2">
    <source>
        <dbReference type="EMBL" id="MAH63357.1"/>
    </source>
</evidence>
<evidence type="ECO:0000256" key="1">
    <source>
        <dbReference type="SAM" id="Phobius"/>
    </source>
</evidence>
<protein>
    <submittedName>
        <fullName evidence="2">Uncharacterized protein</fullName>
    </submittedName>
</protein>
<feature type="transmembrane region" description="Helical" evidence="1">
    <location>
        <begin position="12"/>
        <end position="30"/>
    </location>
</feature>
<dbReference type="EMBL" id="NZEX01000090">
    <property type="protein sequence ID" value="MAH63357.1"/>
    <property type="molecule type" value="Genomic_DNA"/>
</dbReference>
<feature type="transmembrane region" description="Helical" evidence="1">
    <location>
        <begin position="94"/>
        <end position="110"/>
    </location>
</feature>
<accession>A0A2D6YJH4</accession>
<keyword evidence="1" id="KW-0812">Transmembrane</keyword>
<gene>
    <name evidence="2" type="ORF">CMN54_07930</name>
</gene>
<dbReference type="AlphaFoldDB" id="A0A2D6YJH4"/>
<proteinExistence type="predicted"/>
<reference evidence="3" key="1">
    <citation type="submission" date="2017-09" db="EMBL/GenBank/DDBJ databases">
        <title>The Reconstruction of 2,631 Draft Metagenome-Assembled Genomes from the Global Oceans.</title>
        <authorList>
            <person name="Tully B.J."/>
            <person name="Graham E.D."/>
            <person name="Heidelberg J.F."/>
        </authorList>
    </citation>
    <scope>NUCLEOTIDE SEQUENCE [LARGE SCALE GENOMIC DNA]</scope>
</reference>
<keyword evidence="1" id="KW-0472">Membrane</keyword>
<keyword evidence="1" id="KW-1133">Transmembrane helix</keyword>
<sequence>MQMQYTISKAWLGLFNLILWTLIACLGLFNEWPSKLFPAEASSLFVEIQWWTLIVLAYVCIMLPLDIVGGFIIPKLTNYRKENFSKFWKRLSRGIILHATILWISGPLVMEIGKHYGILGVMVLLMSTSALMLLLQNPLARIVAGYKIYGEDRENFQRRIGELLGRKTEVVKEDDPAFAGGITGLPWLEKTIIPSSWLEMSEDELKAQVLRRIGALRTHSRHRGVMVAILWNLYGFYSASLFSGAGVETVQGLFLTSMAFVVWMCLGQVILPNLSKTGSTEADRYATANGVSESALEAALRSQMQLSRDGQIEMDRLEKLLSPSLPINQRLEILRMEPSGMPGAWDSARIAQFLSWSCLGWFSRADYSLCGHPQNWVLQSGD</sequence>
<evidence type="ECO:0000313" key="3">
    <source>
        <dbReference type="Proteomes" id="UP000226525"/>
    </source>
</evidence>
<name>A0A2D6YJH4_9DELT</name>
<feature type="transmembrane region" description="Helical" evidence="1">
    <location>
        <begin position="50"/>
        <end position="73"/>
    </location>
</feature>
<comment type="caution">
    <text evidence="2">The sequence shown here is derived from an EMBL/GenBank/DDBJ whole genome shotgun (WGS) entry which is preliminary data.</text>
</comment>